<reference evidence="2 3" key="1">
    <citation type="submission" date="2007-04" db="EMBL/GenBank/DDBJ databases">
        <title>Complete sequence of Pyrobaculum arsenaticum DSM 13514.</title>
        <authorList>
            <consortium name="US DOE Joint Genome Institute"/>
            <person name="Copeland A."/>
            <person name="Lucas S."/>
            <person name="Lapidus A."/>
            <person name="Barry K."/>
            <person name="Glavina del Rio T."/>
            <person name="Dalin E."/>
            <person name="Tice H."/>
            <person name="Pitluck S."/>
            <person name="Chain P."/>
            <person name="Malfatti S."/>
            <person name="Shin M."/>
            <person name="Vergez L."/>
            <person name="Schmutz J."/>
            <person name="Larimer F."/>
            <person name="Land M."/>
            <person name="Hauser L."/>
            <person name="Kyrpides N."/>
            <person name="Mikhailova N."/>
            <person name="Cozen A.E."/>
            <person name="Fitz-Gibbon S.T."/>
            <person name="House C.H."/>
            <person name="Saltikov C."/>
            <person name="Lowe T.M."/>
            <person name="Richardson P."/>
        </authorList>
    </citation>
    <scope>NUCLEOTIDE SEQUENCE [LARGE SCALE GENOMIC DNA]</scope>
    <source>
        <strain evidence="3">ATCC 700994 / DSM 13514 / JCM 11321 / PZ6</strain>
    </source>
</reference>
<evidence type="ECO:0000256" key="1">
    <source>
        <dbReference type="SAM" id="Phobius"/>
    </source>
</evidence>
<dbReference type="AlphaFoldDB" id="A4WK33"/>
<keyword evidence="1" id="KW-0812">Transmembrane</keyword>
<keyword evidence="1" id="KW-0472">Membrane</keyword>
<protein>
    <submittedName>
        <fullName evidence="2">Uncharacterized protein</fullName>
    </submittedName>
</protein>
<feature type="transmembrane region" description="Helical" evidence="1">
    <location>
        <begin position="40"/>
        <end position="57"/>
    </location>
</feature>
<accession>A4WK33</accession>
<evidence type="ECO:0000313" key="3">
    <source>
        <dbReference type="Proteomes" id="UP000001567"/>
    </source>
</evidence>
<evidence type="ECO:0000313" key="2">
    <source>
        <dbReference type="EMBL" id="ABP50750.1"/>
    </source>
</evidence>
<gene>
    <name evidence="2" type="ordered locus">Pars_1179</name>
</gene>
<dbReference type="STRING" id="340102.Pars_1179"/>
<organism evidence="2 3">
    <name type="scientific">Pyrobaculum arsenaticum (strain DSM 13514 / JCM 11321 / PZ6)</name>
    <dbReference type="NCBI Taxonomy" id="340102"/>
    <lineage>
        <taxon>Archaea</taxon>
        <taxon>Thermoproteota</taxon>
        <taxon>Thermoprotei</taxon>
        <taxon>Thermoproteales</taxon>
        <taxon>Thermoproteaceae</taxon>
        <taxon>Pyrobaculum</taxon>
    </lineage>
</organism>
<proteinExistence type="predicted"/>
<sequence>MVDNRKIQDFSFFLLIPGFFLNFITNISFLVMAYKMLGEKISVPLSLAIFAASVYLLRRYMLGELGRLDKRGGYYIAEDPMARGGGKILNACVPLVPGLDAVVVSRSLLEALGDRELEAVLSMRRGT</sequence>
<dbReference type="EMBL" id="CP000660">
    <property type="protein sequence ID" value="ABP50750.1"/>
    <property type="molecule type" value="Genomic_DNA"/>
</dbReference>
<dbReference type="KEGG" id="pas:Pars_1179"/>
<feature type="transmembrane region" description="Helical" evidence="1">
    <location>
        <begin position="12"/>
        <end position="34"/>
    </location>
</feature>
<name>A4WK33_PYRAR</name>
<dbReference type="Proteomes" id="UP000001567">
    <property type="component" value="Chromosome"/>
</dbReference>
<keyword evidence="1" id="KW-1133">Transmembrane helix</keyword>
<dbReference type="HOGENOM" id="CLU_1965643_0_0_2"/>